<organism evidence="1 2">
    <name type="scientific">Chryseobacterium sediminis</name>
    <dbReference type="NCBI Taxonomy" id="1679494"/>
    <lineage>
        <taxon>Bacteria</taxon>
        <taxon>Pseudomonadati</taxon>
        <taxon>Bacteroidota</taxon>
        <taxon>Flavobacteriia</taxon>
        <taxon>Flavobacteriales</taxon>
        <taxon>Weeksellaceae</taxon>
        <taxon>Chryseobacterium group</taxon>
        <taxon>Chryseobacterium</taxon>
    </lineage>
</organism>
<dbReference type="InterPro" id="IPR036297">
    <property type="entry name" value="PG0816-like_sf"/>
</dbReference>
<proteinExistence type="predicted"/>
<protein>
    <submittedName>
        <fullName evidence="1">DUF1896 domain-containing protein</fullName>
    </submittedName>
</protein>
<dbReference type="AlphaFoldDB" id="A0A5B2TM85"/>
<reference evidence="1 2" key="1">
    <citation type="journal article" date="2015" name="Int. J. Syst. Evol. Microbiol.">
        <title>Chryseobacterium sediminis sp. nov., isolated from a river sediment.</title>
        <authorList>
            <person name="Kampfer P."/>
            <person name="Busse H.J."/>
            <person name="McInroy J.A."/>
            <person name="Glaeser S.P."/>
        </authorList>
    </citation>
    <scope>NUCLEOTIDE SEQUENCE [LARGE SCALE GENOMIC DNA]</scope>
    <source>
        <strain evidence="1 2">IMT-174</strain>
    </source>
</reference>
<dbReference type="Proteomes" id="UP000323082">
    <property type="component" value="Unassembled WGS sequence"/>
</dbReference>
<name>A0A5B2TM85_9FLAO</name>
<comment type="caution">
    <text evidence="1">The sequence shown here is derived from an EMBL/GenBank/DDBJ whole genome shotgun (WGS) entry which is preliminary data.</text>
</comment>
<dbReference type="Gene3D" id="1.10.8.340">
    <property type="entry name" value="PG0816-like"/>
    <property type="match status" value="1"/>
</dbReference>
<dbReference type="EMBL" id="VUNZ01000006">
    <property type="protein sequence ID" value="KAA2215617.1"/>
    <property type="molecule type" value="Genomic_DNA"/>
</dbReference>
<dbReference type="SUPFAM" id="SSF140753">
    <property type="entry name" value="PG0816-like"/>
    <property type="match status" value="1"/>
</dbReference>
<sequence length="31" mass="3658">MTNDFVCTTYYDLLYTEITDFIAIYMGRNGI</sequence>
<evidence type="ECO:0000313" key="1">
    <source>
        <dbReference type="EMBL" id="KAA2215617.1"/>
    </source>
</evidence>
<accession>A0A5B2TM85</accession>
<dbReference type="OrthoDB" id="1079392at2"/>
<gene>
    <name evidence="1" type="ORF">FW780_21060</name>
</gene>
<evidence type="ECO:0000313" key="2">
    <source>
        <dbReference type="Proteomes" id="UP000323082"/>
    </source>
</evidence>